<organism evidence="12 13">
    <name type="scientific">Caligus rogercresseyi</name>
    <name type="common">Sea louse</name>
    <dbReference type="NCBI Taxonomy" id="217165"/>
    <lineage>
        <taxon>Eukaryota</taxon>
        <taxon>Metazoa</taxon>
        <taxon>Ecdysozoa</taxon>
        <taxon>Arthropoda</taxon>
        <taxon>Crustacea</taxon>
        <taxon>Multicrustacea</taxon>
        <taxon>Hexanauplia</taxon>
        <taxon>Copepoda</taxon>
        <taxon>Siphonostomatoida</taxon>
        <taxon>Caligidae</taxon>
        <taxon>Caligus</taxon>
    </lineage>
</organism>
<dbReference type="EMBL" id="CP045897">
    <property type="protein sequence ID" value="QQP51954.1"/>
    <property type="molecule type" value="Genomic_DNA"/>
</dbReference>
<evidence type="ECO:0000256" key="9">
    <source>
        <dbReference type="ARBA" id="ARBA00023136"/>
    </source>
</evidence>
<dbReference type="GO" id="GO:0030968">
    <property type="term" value="P:endoplasmic reticulum unfolded protein response"/>
    <property type="evidence" value="ECO:0007669"/>
    <property type="project" value="TreeGrafter"/>
</dbReference>
<dbReference type="GO" id="GO:0030970">
    <property type="term" value="P:retrograde protein transport, ER to cytosol"/>
    <property type="evidence" value="ECO:0007669"/>
    <property type="project" value="TreeGrafter"/>
</dbReference>
<gene>
    <name evidence="12" type="ORF">FKW44_013453</name>
</gene>
<keyword evidence="7" id="KW-0712">Selenocysteine</keyword>
<evidence type="ECO:0000313" key="13">
    <source>
        <dbReference type="Proteomes" id="UP000595437"/>
    </source>
</evidence>
<protein>
    <recommendedName>
        <fullName evidence="14">Selenoprotein S</fullName>
    </recommendedName>
</protein>
<accession>A0A7T8KAC1</accession>
<feature type="region of interest" description="Disordered" evidence="10">
    <location>
        <begin position="102"/>
        <end position="180"/>
    </location>
</feature>
<dbReference type="PANTHER" id="PTHR28621:SF1">
    <property type="entry name" value="SELENOPROTEIN S"/>
    <property type="match status" value="1"/>
</dbReference>
<evidence type="ECO:0000313" key="12">
    <source>
        <dbReference type="EMBL" id="QQP51954.1"/>
    </source>
</evidence>
<dbReference type="InterPro" id="IPR009703">
    <property type="entry name" value="Selenoprotein_S"/>
</dbReference>
<comment type="subcellular location">
    <subcellularLocation>
        <location evidence="2">Cytoplasm</location>
    </subcellularLocation>
    <subcellularLocation>
        <location evidence="1">Endoplasmic reticulum membrane</location>
        <topology evidence="1">Single-pass membrane protein</topology>
    </subcellularLocation>
</comment>
<evidence type="ECO:0000256" key="10">
    <source>
        <dbReference type="SAM" id="MobiDB-lite"/>
    </source>
</evidence>
<feature type="compositionally biased region" description="Basic residues" evidence="10">
    <location>
        <begin position="125"/>
        <end position="139"/>
    </location>
</feature>
<keyword evidence="4" id="KW-0963">Cytoplasm</keyword>
<keyword evidence="5 11" id="KW-0812">Transmembrane</keyword>
<comment type="similarity">
    <text evidence="3">Belongs to the selenoprotein S family.</text>
</comment>
<dbReference type="Gene3D" id="6.10.250.2950">
    <property type="match status" value="1"/>
</dbReference>
<keyword evidence="13" id="KW-1185">Reference proteome</keyword>
<evidence type="ECO:0000256" key="1">
    <source>
        <dbReference type="ARBA" id="ARBA00004389"/>
    </source>
</evidence>
<evidence type="ECO:0000256" key="3">
    <source>
        <dbReference type="ARBA" id="ARBA00011034"/>
    </source>
</evidence>
<evidence type="ECO:0000256" key="2">
    <source>
        <dbReference type="ARBA" id="ARBA00004496"/>
    </source>
</evidence>
<evidence type="ECO:0000256" key="7">
    <source>
        <dbReference type="ARBA" id="ARBA00022933"/>
    </source>
</evidence>
<evidence type="ECO:0008006" key="14">
    <source>
        <dbReference type="Google" id="ProtNLM"/>
    </source>
</evidence>
<dbReference type="PANTHER" id="PTHR28621">
    <property type="entry name" value="SELENOPROTEIN S"/>
    <property type="match status" value="1"/>
</dbReference>
<evidence type="ECO:0000256" key="11">
    <source>
        <dbReference type="SAM" id="Phobius"/>
    </source>
</evidence>
<feature type="transmembrane region" description="Helical" evidence="11">
    <location>
        <begin position="39"/>
        <end position="57"/>
    </location>
</feature>
<evidence type="ECO:0000256" key="6">
    <source>
        <dbReference type="ARBA" id="ARBA00022824"/>
    </source>
</evidence>
<dbReference type="GO" id="GO:0036502">
    <property type="term" value="C:Derlin-1-VIMP complex"/>
    <property type="evidence" value="ECO:0007669"/>
    <property type="project" value="TreeGrafter"/>
</dbReference>
<evidence type="ECO:0000256" key="4">
    <source>
        <dbReference type="ARBA" id="ARBA00022490"/>
    </source>
</evidence>
<name>A0A7T8KAC1_CALRO</name>
<evidence type="ECO:0000256" key="5">
    <source>
        <dbReference type="ARBA" id="ARBA00022692"/>
    </source>
</evidence>
<dbReference type="OrthoDB" id="75792at2759"/>
<proteinExistence type="inferred from homology"/>
<sequence>MSDLDDEATVETVEDPYYVDTPEKSINYMEFLFSKSSELILSPWFLLGLAIVAYYVYSRFLRDALSDWSVRRERAKELEAIKKNPDLVRSRLEAMERARHRLQEEHERAANLQASKRAQVDEEKRKKKWKNGTFSKRRIPQNAKKDEDKQKPGFFPLMGAGDGGVCYRSNRRAGGGGGGG</sequence>
<evidence type="ECO:0000256" key="8">
    <source>
        <dbReference type="ARBA" id="ARBA00022989"/>
    </source>
</evidence>
<reference evidence="13" key="1">
    <citation type="submission" date="2021-01" db="EMBL/GenBank/DDBJ databases">
        <title>Caligus Genome Assembly.</title>
        <authorList>
            <person name="Gallardo-Escarate C."/>
        </authorList>
    </citation>
    <scope>NUCLEOTIDE SEQUENCE [LARGE SCALE GENOMIC DNA]</scope>
</reference>
<dbReference type="GO" id="GO:0036513">
    <property type="term" value="C:Derlin-1 retrotranslocation complex"/>
    <property type="evidence" value="ECO:0007669"/>
    <property type="project" value="TreeGrafter"/>
</dbReference>
<dbReference type="AlphaFoldDB" id="A0A7T8KAC1"/>
<keyword evidence="6" id="KW-0256">Endoplasmic reticulum</keyword>
<dbReference type="Pfam" id="PF06936">
    <property type="entry name" value="Selenoprotein_S"/>
    <property type="match status" value="1"/>
</dbReference>
<keyword evidence="9 11" id="KW-0472">Membrane</keyword>
<keyword evidence="8 11" id="KW-1133">Transmembrane helix</keyword>
<dbReference type="Proteomes" id="UP000595437">
    <property type="component" value="Chromosome 8"/>
</dbReference>